<protein>
    <submittedName>
        <fullName evidence="3">Uncharacterized protein</fullName>
    </submittedName>
</protein>
<feature type="transmembrane region" description="Helical" evidence="2">
    <location>
        <begin position="213"/>
        <end position="235"/>
    </location>
</feature>
<keyword evidence="2" id="KW-1133">Transmembrane helix</keyword>
<name>A0ABQ9XGF9_9EUKA</name>
<feature type="transmembrane region" description="Helical" evidence="2">
    <location>
        <begin position="48"/>
        <end position="70"/>
    </location>
</feature>
<sequence>MTSSGCKSCSGVVVRILNLILIFGALFILIMTIFAIEGRRAVGTLEIILLAVGLFILVQALTSFAAGGYTSPQKGCTYRCLNFGAGATHVAIIISLFGVLLSLFAASMVTNFLMAYMKDIQESIDNMNAVAAQFMRWIAGILRTPSLIALVTGCIAAVEIWGYIQMLCTTHVAVGVRVVIMSTVGALFVLGIAQIALFVFCLVSFPFVTVHPAFLVVYIVLASLLTLATLAFIVLSNLHPIPKLKLTLDETDENNQNEDEEEDDEDESDAEDDGMEDGSSEGTARRSKRKDSTRIIKIYFVFGIVSFVLFFTVAVVFFPTRPSYLSSITSSISNACQTNTNSSSETPDTVSQSKCQPLLKRILADGCDPKKNILTICPETTMSCSCTELSLMSIENFALYANQLYLPQATYDINLMQSAAGVTALSISTLVVAVLVFIVLSRRKTIEDGVVEVVVGIDEVHRPKVLSHWESDENTGWKEPISVKRTWNRETGVPYRSEYDAG</sequence>
<feature type="transmembrane region" description="Helical" evidence="2">
    <location>
        <begin position="295"/>
        <end position="318"/>
    </location>
</feature>
<feature type="transmembrane region" description="Helical" evidence="2">
    <location>
        <begin position="187"/>
        <end position="207"/>
    </location>
</feature>
<evidence type="ECO:0000256" key="1">
    <source>
        <dbReference type="SAM" id="MobiDB-lite"/>
    </source>
</evidence>
<organism evidence="3 4">
    <name type="scientific">Blattamonas nauphoetae</name>
    <dbReference type="NCBI Taxonomy" id="2049346"/>
    <lineage>
        <taxon>Eukaryota</taxon>
        <taxon>Metamonada</taxon>
        <taxon>Preaxostyla</taxon>
        <taxon>Oxymonadida</taxon>
        <taxon>Blattamonas</taxon>
    </lineage>
</organism>
<keyword evidence="4" id="KW-1185">Reference proteome</keyword>
<feature type="transmembrane region" description="Helical" evidence="2">
    <location>
        <begin position="419"/>
        <end position="440"/>
    </location>
</feature>
<dbReference type="EMBL" id="JARBJD010000135">
    <property type="protein sequence ID" value="KAK2950504.1"/>
    <property type="molecule type" value="Genomic_DNA"/>
</dbReference>
<proteinExistence type="predicted"/>
<reference evidence="3 4" key="1">
    <citation type="journal article" date="2022" name="bioRxiv">
        <title>Genomics of Preaxostyla Flagellates Illuminates Evolutionary Transitions and the Path Towards Mitochondrial Loss.</title>
        <authorList>
            <person name="Novak L.V.F."/>
            <person name="Treitli S.C."/>
            <person name="Pyrih J."/>
            <person name="Halakuc P."/>
            <person name="Pipaliya S.V."/>
            <person name="Vacek V."/>
            <person name="Brzon O."/>
            <person name="Soukal P."/>
            <person name="Eme L."/>
            <person name="Dacks J.B."/>
            <person name="Karnkowska A."/>
            <person name="Elias M."/>
            <person name="Hampl V."/>
        </authorList>
    </citation>
    <scope>NUCLEOTIDE SEQUENCE [LARGE SCALE GENOMIC DNA]</scope>
    <source>
        <strain evidence="3">NAU3</strain>
        <tissue evidence="3">Gut</tissue>
    </source>
</reference>
<comment type="caution">
    <text evidence="3">The sequence shown here is derived from an EMBL/GenBank/DDBJ whole genome shotgun (WGS) entry which is preliminary data.</text>
</comment>
<feature type="transmembrane region" description="Helical" evidence="2">
    <location>
        <begin position="137"/>
        <end position="158"/>
    </location>
</feature>
<feature type="transmembrane region" description="Helical" evidence="2">
    <location>
        <begin position="90"/>
        <end position="116"/>
    </location>
</feature>
<keyword evidence="2" id="KW-0472">Membrane</keyword>
<gene>
    <name evidence="3" type="ORF">BLNAU_14622</name>
</gene>
<evidence type="ECO:0000313" key="4">
    <source>
        <dbReference type="Proteomes" id="UP001281761"/>
    </source>
</evidence>
<feature type="transmembrane region" description="Helical" evidence="2">
    <location>
        <begin position="12"/>
        <end position="36"/>
    </location>
</feature>
<evidence type="ECO:0000256" key="2">
    <source>
        <dbReference type="SAM" id="Phobius"/>
    </source>
</evidence>
<accession>A0ABQ9XGF9</accession>
<keyword evidence="2" id="KW-0812">Transmembrane</keyword>
<dbReference type="Proteomes" id="UP001281761">
    <property type="component" value="Unassembled WGS sequence"/>
</dbReference>
<feature type="compositionally biased region" description="Acidic residues" evidence="1">
    <location>
        <begin position="249"/>
        <end position="279"/>
    </location>
</feature>
<evidence type="ECO:0000313" key="3">
    <source>
        <dbReference type="EMBL" id="KAK2950504.1"/>
    </source>
</evidence>
<feature type="region of interest" description="Disordered" evidence="1">
    <location>
        <begin position="249"/>
        <end position="286"/>
    </location>
</feature>